<evidence type="ECO:0000313" key="1">
    <source>
        <dbReference type="EMBL" id="AFI84407.1"/>
    </source>
</evidence>
<proteinExistence type="predicted"/>
<dbReference type="GO" id="GO:0003677">
    <property type="term" value="F:DNA binding"/>
    <property type="evidence" value="ECO:0007669"/>
    <property type="project" value="InterPro"/>
</dbReference>
<dbReference type="Pfam" id="PF13545">
    <property type="entry name" value="HTH_Crp_2"/>
    <property type="match status" value="1"/>
</dbReference>
<accession>I1XJ38</accession>
<dbReference type="OrthoDB" id="8969464at2"/>
<dbReference type="RefSeq" id="WP_014706780.1">
    <property type="nucleotide sequence ID" value="NC_017857.3"/>
</dbReference>
<dbReference type="PATRIC" id="fig|754476.3.peg.1563"/>
<protein>
    <submittedName>
        <fullName evidence="1">Cyclic nucleotide-binding domain (cNMP-BD) protein</fullName>
    </submittedName>
</protein>
<dbReference type="GO" id="GO:0006355">
    <property type="term" value="P:regulation of DNA-templated transcription"/>
    <property type="evidence" value="ECO:0007669"/>
    <property type="project" value="InterPro"/>
</dbReference>
<dbReference type="PROSITE" id="PS51063">
    <property type="entry name" value="HTH_CRP_2"/>
    <property type="match status" value="1"/>
</dbReference>
<dbReference type="KEGG" id="mej:Q7A_1583"/>
<dbReference type="Proteomes" id="UP000009144">
    <property type="component" value="Chromosome"/>
</dbReference>
<dbReference type="EMBL" id="CP003390">
    <property type="protein sequence ID" value="AFI84407.1"/>
    <property type="molecule type" value="Genomic_DNA"/>
</dbReference>
<dbReference type="Gene3D" id="1.10.10.10">
    <property type="entry name" value="Winged helix-like DNA-binding domain superfamily/Winged helix DNA-binding domain"/>
    <property type="match status" value="1"/>
</dbReference>
<name>I1XJ38_METNJ</name>
<reference evidence="1 2" key="2">
    <citation type="journal article" date="2013" name="Int. J. Syst. Evol. Microbiol.">
        <title>Methylophaga nitratireducenticrescens sp. nov. and Methylophaga frappieri sp. nov., isolated from the biofilm of the methanol-fed denitrification system treating the seawater at the Montreal Biodome.</title>
        <authorList>
            <person name="Villeneuve C."/>
            <person name="Martineau C."/>
            <person name="Mauffrey F."/>
            <person name="Villemur R."/>
        </authorList>
    </citation>
    <scope>NUCLEOTIDE SEQUENCE [LARGE SCALE GENOMIC DNA]</scope>
    <source>
        <strain evidence="1 2">JAM1</strain>
    </source>
</reference>
<dbReference type="eggNOG" id="COG0664">
    <property type="taxonomic scope" value="Bacteria"/>
</dbReference>
<dbReference type="STRING" id="754476.Q7A_1583"/>
<dbReference type="AlphaFoldDB" id="I1XJ38"/>
<dbReference type="InterPro" id="IPR036390">
    <property type="entry name" value="WH_DNA-bd_sf"/>
</dbReference>
<evidence type="ECO:0000313" key="2">
    <source>
        <dbReference type="Proteomes" id="UP000009144"/>
    </source>
</evidence>
<dbReference type="HOGENOM" id="CLU_160521_0_0_6"/>
<organism evidence="1 2">
    <name type="scientific">Methylophaga nitratireducenticrescens</name>
    <dbReference type="NCBI Taxonomy" id="754476"/>
    <lineage>
        <taxon>Bacteria</taxon>
        <taxon>Pseudomonadati</taxon>
        <taxon>Pseudomonadota</taxon>
        <taxon>Gammaproteobacteria</taxon>
        <taxon>Thiotrichales</taxon>
        <taxon>Piscirickettsiaceae</taxon>
        <taxon>Methylophaga</taxon>
    </lineage>
</organism>
<sequence length="120" mass="14142">MAILKKYLYVTLVQLSQTAGCTRFHLVEARLARWLLMIRDRAESNKFRITQEFLAYMLDVRRVGITRAATALHQRQLINYHRENIIILDPGGLEASPRSCYQIDKQIYERVMRSFIKKVV</sequence>
<keyword evidence="2" id="KW-1185">Reference proteome</keyword>
<dbReference type="SUPFAM" id="SSF46785">
    <property type="entry name" value="Winged helix' DNA-binding domain"/>
    <property type="match status" value="1"/>
</dbReference>
<dbReference type="InterPro" id="IPR012318">
    <property type="entry name" value="HTH_CRP"/>
</dbReference>
<gene>
    <name evidence="1" type="ordered locus">Q7A_1583</name>
</gene>
<dbReference type="InterPro" id="IPR036388">
    <property type="entry name" value="WH-like_DNA-bd_sf"/>
</dbReference>
<reference evidence="1 2" key="1">
    <citation type="journal article" date="2012" name="J. Bacteriol.">
        <title>Complete genome sequences of Methylophaga sp. strain JAM1 and Methylophaga sp. strain JAM7.</title>
        <authorList>
            <person name="Villeneuve C."/>
            <person name="Martineau C."/>
            <person name="Mauffrey F."/>
            <person name="Villemur R."/>
        </authorList>
    </citation>
    <scope>NUCLEOTIDE SEQUENCE [LARGE SCALE GENOMIC DNA]</scope>
    <source>
        <strain evidence="1 2">JAM1</strain>
    </source>
</reference>